<dbReference type="Proteomes" id="UP000038009">
    <property type="component" value="Unassembled WGS sequence"/>
</dbReference>
<keyword evidence="1" id="KW-0472">Membrane</keyword>
<dbReference type="OrthoDB" id="272876at2759"/>
<keyword evidence="4" id="KW-1185">Reference proteome</keyword>
<name>A0A0N1I3W1_LEPSE</name>
<evidence type="ECO:0000256" key="2">
    <source>
        <dbReference type="SAM" id="SignalP"/>
    </source>
</evidence>
<keyword evidence="2" id="KW-0732">Signal</keyword>
<feature type="signal peptide" evidence="2">
    <location>
        <begin position="1"/>
        <end position="25"/>
    </location>
</feature>
<feature type="transmembrane region" description="Helical" evidence="1">
    <location>
        <begin position="562"/>
        <end position="583"/>
    </location>
</feature>
<dbReference type="PROSITE" id="PS51257">
    <property type="entry name" value="PROKAR_LIPOPROTEIN"/>
    <property type="match status" value="1"/>
</dbReference>
<dbReference type="AlphaFoldDB" id="A0A0N1I3W1"/>
<organism evidence="3 4">
    <name type="scientific">Leptomonas seymouri</name>
    <dbReference type="NCBI Taxonomy" id="5684"/>
    <lineage>
        <taxon>Eukaryota</taxon>
        <taxon>Discoba</taxon>
        <taxon>Euglenozoa</taxon>
        <taxon>Kinetoplastea</taxon>
        <taxon>Metakinetoplastina</taxon>
        <taxon>Trypanosomatida</taxon>
        <taxon>Trypanosomatidae</taxon>
        <taxon>Leishmaniinae</taxon>
        <taxon>Leptomonas</taxon>
    </lineage>
</organism>
<keyword evidence="1" id="KW-1133">Transmembrane helix</keyword>
<dbReference type="EMBL" id="LJSK01000226">
    <property type="protein sequence ID" value="KPI84858.1"/>
    <property type="molecule type" value="Genomic_DNA"/>
</dbReference>
<evidence type="ECO:0000256" key="1">
    <source>
        <dbReference type="SAM" id="Phobius"/>
    </source>
</evidence>
<evidence type="ECO:0000313" key="3">
    <source>
        <dbReference type="EMBL" id="KPI84858.1"/>
    </source>
</evidence>
<accession>A0A0N1I3W1</accession>
<gene>
    <name evidence="3" type="ORF">ABL78_6086</name>
</gene>
<keyword evidence="1" id="KW-0812">Transmembrane</keyword>
<evidence type="ECO:0000313" key="4">
    <source>
        <dbReference type="Proteomes" id="UP000038009"/>
    </source>
</evidence>
<dbReference type="VEuPathDB" id="TriTrypDB:Lsey_0226_0070"/>
<protein>
    <submittedName>
        <fullName evidence="3">Uncharacterized protein</fullName>
    </submittedName>
</protein>
<dbReference type="OMA" id="YSCDMEN"/>
<sequence>MRSTALSRHPRRIAALLLLLWLSTACVPQWQCARAEIIDQFPGIQNAFATATGAAVRAVYDASQLTQRSASDTELSSFQSRSYVLCNAVPSSTGAAAVTGGLTATATTDIVAAWCNTHHSGRLVSQKVNWSTLTAPGLQPLDKSNTYRARAWDCITYTCDMENFVSTTTSASVAPAAVGGLSVGTPCCGSTNSTFVIYNSRGLVVQADVLPVTELNNEALLLAEAYTAAQACSILSSSNAESVPTVSLRNAMDYCLLRQLPSWMYGNSVEGADGDVGDGGIVLPVDVAICNEDLSDRIDTRSASLAVRGYNLLLVTADGVDELSFPKELIEGIASWVAHSPGVAFGSYGAHESLRRKQGACAWRNNPSYATAYRTGDYYACTLSDATLLQHLPPLLLSVRNDSIVNTEETSSSCTVAIDLAACATSNGEELHFFSSGSLMHELRLQQDAMTNFTDPPIVVGLQHLRGSTMAVTRQAHIRKWASSNKFLAAGFPLLYLATPRGTAMGNCTSSPSRYACVRPQTCAKHHMFFTSLNRCAAKECVNVFLYHFDPETFECSVQVSIASLFAAMCVALLIAEATVLYLRRSTEQAKDEHMRLVHAVQRTAAEAQ</sequence>
<reference evidence="3 4" key="1">
    <citation type="journal article" date="2015" name="PLoS Pathog.">
        <title>Leptomonas seymouri: Adaptations to the Dixenous Life Cycle Analyzed by Genome Sequencing, Transcriptome Profiling and Co-infection with Leishmania donovani.</title>
        <authorList>
            <person name="Kraeva N."/>
            <person name="Butenko A."/>
            <person name="Hlavacova J."/>
            <person name="Kostygov A."/>
            <person name="Myskova J."/>
            <person name="Grybchuk D."/>
            <person name="Lestinova T."/>
            <person name="Votypka J."/>
            <person name="Volf P."/>
            <person name="Opperdoes F."/>
            <person name="Flegontov P."/>
            <person name="Lukes J."/>
            <person name="Yurchenko V."/>
        </authorList>
    </citation>
    <scope>NUCLEOTIDE SEQUENCE [LARGE SCALE GENOMIC DNA]</scope>
    <source>
        <strain evidence="3 4">ATCC 30220</strain>
    </source>
</reference>
<comment type="caution">
    <text evidence="3">The sequence shown here is derived from an EMBL/GenBank/DDBJ whole genome shotgun (WGS) entry which is preliminary data.</text>
</comment>
<feature type="chain" id="PRO_5005873731" evidence="2">
    <location>
        <begin position="26"/>
        <end position="609"/>
    </location>
</feature>
<proteinExistence type="predicted"/>